<dbReference type="InterPro" id="IPR000700">
    <property type="entry name" value="PAS-assoc_C"/>
</dbReference>
<dbReference type="SMART" id="SM01079">
    <property type="entry name" value="CHASE"/>
    <property type="match status" value="1"/>
</dbReference>
<name>A0ABX1MWI8_9RHOO</name>
<keyword evidence="4 5" id="KW-0472">Membrane</keyword>
<dbReference type="InterPro" id="IPR042240">
    <property type="entry name" value="CHASE_sf"/>
</dbReference>
<dbReference type="Pfam" id="PF03924">
    <property type="entry name" value="CHASE"/>
    <property type="match status" value="1"/>
</dbReference>
<feature type="domain" description="PAS" evidence="6">
    <location>
        <begin position="360"/>
        <end position="430"/>
    </location>
</feature>
<dbReference type="PROSITE" id="PS50112">
    <property type="entry name" value="PAS"/>
    <property type="match status" value="1"/>
</dbReference>
<evidence type="ECO:0000313" key="11">
    <source>
        <dbReference type="Proteomes" id="UP000601990"/>
    </source>
</evidence>
<dbReference type="Gene3D" id="3.30.450.350">
    <property type="entry name" value="CHASE domain"/>
    <property type="match status" value="1"/>
</dbReference>
<sequence length="646" mass="72853">MADDRSIGSAGSWRGRRPGRILTMTLLAAALAALATWVVWKQQSEEYQRDIAGQFESEAAEIAVRIDERFLAYRLVLQGGRGLFEVMDRVDRRTWREYVRTLKLGEDIPGVQGLGFTLWLEPGELPSHVDALRAEGFDAYRVWPEGVRDGYSSIVMLEPFDWRNQRALGYDMYSEPVRREAMERALRTGGAAMSGRTVLVQETTADVQAGVLIYTPVFVEGMPLATEDERWRALHGWVYMPFRMTDLMRGMLGLYSEGVRLRVFDEVENSQALLYDSHPERVADEQPDFVSVKRLTLAGRTWLVRLDALPGYAPQFDVQRAELAAIGMVGLLFVMATWFFALTRERARALARTTASLQHSERRYSTLVNVAQEGIAATDEEFRLTFVNPSLAEILGRSEAELLGRPLDELWQGGKAETRVQILARLARGQGRRYETDLVRGDGQLLTALVSDAPLTHAEGGLRGAIVVLLDITERKDVERRIAHLATHDVLTGIPNRLMFSEQLTHAVDQAKRYGHRFALLFVDLDRFKRVNDELGHHAGDQLLREAVRRMQHAVRSSDMLGRRGGDEFVVLLPEIESGHDAEVVAEKIRLALERPFVIDGEEASISSSIGIALYPDHGTDEDALMRRADEAMYRAKEDGRNRVCY</sequence>
<evidence type="ECO:0000256" key="4">
    <source>
        <dbReference type="ARBA" id="ARBA00023136"/>
    </source>
</evidence>
<dbReference type="Gene3D" id="3.30.70.270">
    <property type="match status" value="1"/>
</dbReference>
<dbReference type="Gene3D" id="3.30.450.20">
    <property type="entry name" value="PAS domain"/>
    <property type="match status" value="1"/>
</dbReference>
<dbReference type="PROSITE" id="PS50839">
    <property type="entry name" value="CHASE"/>
    <property type="match status" value="1"/>
</dbReference>
<evidence type="ECO:0000256" key="1">
    <source>
        <dbReference type="ARBA" id="ARBA00004370"/>
    </source>
</evidence>
<gene>
    <name evidence="10" type="ORF">GO608_03155</name>
</gene>
<dbReference type="PANTHER" id="PTHR44757">
    <property type="entry name" value="DIGUANYLATE CYCLASE DGCP"/>
    <property type="match status" value="1"/>
</dbReference>
<feature type="transmembrane region" description="Helical" evidence="5">
    <location>
        <begin position="323"/>
        <end position="342"/>
    </location>
</feature>
<keyword evidence="11" id="KW-1185">Reference proteome</keyword>
<dbReference type="SMART" id="SM00267">
    <property type="entry name" value="GGDEF"/>
    <property type="match status" value="1"/>
</dbReference>
<dbReference type="InterPro" id="IPR013656">
    <property type="entry name" value="PAS_4"/>
</dbReference>
<feature type="domain" description="CHASE" evidence="8">
    <location>
        <begin position="148"/>
        <end position="305"/>
    </location>
</feature>
<dbReference type="InterPro" id="IPR000014">
    <property type="entry name" value="PAS"/>
</dbReference>
<evidence type="ECO:0000259" key="9">
    <source>
        <dbReference type="PROSITE" id="PS50887"/>
    </source>
</evidence>
<protein>
    <submittedName>
        <fullName evidence="10">Diguanylate cyclase</fullName>
    </submittedName>
</protein>
<organism evidence="10 11">
    <name type="scientific">Aromatoleum buckelii</name>
    <dbReference type="NCBI Taxonomy" id="200254"/>
    <lineage>
        <taxon>Bacteria</taxon>
        <taxon>Pseudomonadati</taxon>
        <taxon>Pseudomonadota</taxon>
        <taxon>Betaproteobacteria</taxon>
        <taxon>Rhodocyclales</taxon>
        <taxon>Rhodocyclaceae</taxon>
        <taxon>Aromatoleum</taxon>
    </lineage>
</organism>
<dbReference type="InterPro" id="IPR052155">
    <property type="entry name" value="Biofilm_reg_signaling"/>
</dbReference>
<dbReference type="InterPro" id="IPR035965">
    <property type="entry name" value="PAS-like_dom_sf"/>
</dbReference>
<dbReference type="InterPro" id="IPR000160">
    <property type="entry name" value="GGDEF_dom"/>
</dbReference>
<dbReference type="PROSITE" id="PS50887">
    <property type="entry name" value="GGDEF"/>
    <property type="match status" value="1"/>
</dbReference>
<dbReference type="SUPFAM" id="SSF55073">
    <property type="entry name" value="Nucleotide cyclase"/>
    <property type="match status" value="1"/>
</dbReference>
<accession>A0ABX1MWI8</accession>
<keyword evidence="2 5" id="KW-0812">Transmembrane</keyword>
<evidence type="ECO:0000259" key="8">
    <source>
        <dbReference type="PROSITE" id="PS50839"/>
    </source>
</evidence>
<dbReference type="CDD" id="cd01949">
    <property type="entry name" value="GGDEF"/>
    <property type="match status" value="1"/>
</dbReference>
<dbReference type="SUPFAM" id="SSF55785">
    <property type="entry name" value="PYP-like sensor domain (PAS domain)"/>
    <property type="match status" value="1"/>
</dbReference>
<dbReference type="Proteomes" id="UP000601990">
    <property type="component" value="Unassembled WGS sequence"/>
</dbReference>
<dbReference type="EMBL" id="WTVH01000003">
    <property type="protein sequence ID" value="NMF92330.1"/>
    <property type="molecule type" value="Genomic_DNA"/>
</dbReference>
<dbReference type="InterPro" id="IPR043128">
    <property type="entry name" value="Rev_trsase/Diguanyl_cyclase"/>
</dbReference>
<dbReference type="InterPro" id="IPR001610">
    <property type="entry name" value="PAC"/>
</dbReference>
<evidence type="ECO:0000256" key="5">
    <source>
        <dbReference type="SAM" id="Phobius"/>
    </source>
</evidence>
<dbReference type="NCBIfam" id="TIGR00229">
    <property type="entry name" value="sensory_box"/>
    <property type="match status" value="1"/>
</dbReference>
<dbReference type="PROSITE" id="PS50113">
    <property type="entry name" value="PAC"/>
    <property type="match status" value="1"/>
</dbReference>
<dbReference type="Pfam" id="PF00990">
    <property type="entry name" value="GGDEF"/>
    <property type="match status" value="1"/>
</dbReference>
<dbReference type="SMART" id="SM00091">
    <property type="entry name" value="PAS"/>
    <property type="match status" value="1"/>
</dbReference>
<dbReference type="SMART" id="SM00086">
    <property type="entry name" value="PAC"/>
    <property type="match status" value="1"/>
</dbReference>
<dbReference type="RefSeq" id="WP_169197648.1">
    <property type="nucleotide sequence ID" value="NZ_WTVH02000010.1"/>
</dbReference>
<dbReference type="InterPro" id="IPR029787">
    <property type="entry name" value="Nucleotide_cyclase"/>
</dbReference>
<evidence type="ECO:0000259" key="7">
    <source>
        <dbReference type="PROSITE" id="PS50113"/>
    </source>
</evidence>
<comment type="subcellular location">
    <subcellularLocation>
        <location evidence="1">Membrane</location>
    </subcellularLocation>
</comment>
<evidence type="ECO:0000256" key="3">
    <source>
        <dbReference type="ARBA" id="ARBA00022989"/>
    </source>
</evidence>
<reference evidence="10" key="1">
    <citation type="submission" date="2019-12" db="EMBL/GenBank/DDBJ databases">
        <title>Comparative genomics gives insights into the taxonomy of the Azoarcus-Aromatoleum group and reveals separate origins of nif in the plant-associated Azoarcus and non-plant-associated Aromatoleum sub-groups.</title>
        <authorList>
            <person name="Lafos M."/>
            <person name="Maluk M."/>
            <person name="Batista M."/>
            <person name="Junghare M."/>
            <person name="Carmona M."/>
            <person name="Faoro H."/>
            <person name="Cruz L.M."/>
            <person name="Battistoni F."/>
            <person name="De Souza E."/>
            <person name="Pedrosa F."/>
            <person name="Chen W.-M."/>
            <person name="Poole P.S."/>
            <person name="Dixon R.A."/>
            <person name="James E.K."/>
        </authorList>
    </citation>
    <scope>NUCLEOTIDE SEQUENCE</scope>
    <source>
        <strain evidence="10">U120</strain>
    </source>
</reference>
<keyword evidence="3 5" id="KW-1133">Transmembrane helix</keyword>
<dbReference type="Pfam" id="PF08448">
    <property type="entry name" value="PAS_4"/>
    <property type="match status" value="1"/>
</dbReference>
<evidence type="ECO:0000259" key="6">
    <source>
        <dbReference type="PROSITE" id="PS50112"/>
    </source>
</evidence>
<feature type="transmembrane region" description="Helical" evidence="5">
    <location>
        <begin position="21"/>
        <end position="40"/>
    </location>
</feature>
<proteinExistence type="predicted"/>
<evidence type="ECO:0000256" key="2">
    <source>
        <dbReference type="ARBA" id="ARBA00022692"/>
    </source>
</evidence>
<dbReference type="PANTHER" id="PTHR44757:SF2">
    <property type="entry name" value="BIOFILM ARCHITECTURE MAINTENANCE PROTEIN MBAA"/>
    <property type="match status" value="1"/>
</dbReference>
<dbReference type="CDD" id="cd00130">
    <property type="entry name" value="PAS"/>
    <property type="match status" value="1"/>
</dbReference>
<evidence type="ECO:0000313" key="10">
    <source>
        <dbReference type="EMBL" id="NMF92330.1"/>
    </source>
</evidence>
<dbReference type="InterPro" id="IPR006189">
    <property type="entry name" value="CHASE_dom"/>
</dbReference>
<dbReference type="NCBIfam" id="TIGR00254">
    <property type="entry name" value="GGDEF"/>
    <property type="match status" value="1"/>
</dbReference>
<feature type="domain" description="PAC" evidence="7">
    <location>
        <begin position="432"/>
        <end position="484"/>
    </location>
</feature>
<feature type="domain" description="GGDEF" evidence="9">
    <location>
        <begin position="516"/>
        <end position="646"/>
    </location>
</feature>
<comment type="caution">
    <text evidence="10">The sequence shown here is derived from an EMBL/GenBank/DDBJ whole genome shotgun (WGS) entry which is preliminary data.</text>
</comment>